<protein>
    <submittedName>
        <fullName evidence="1">Peptidase M29</fullName>
    </submittedName>
</protein>
<dbReference type="EMBL" id="CP095873">
    <property type="protein sequence ID" value="UPL22511.1"/>
    <property type="molecule type" value="Genomic_DNA"/>
</dbReference>
<dbReference type="OrthoDB" id="6918951at2"/>
<proteinExistence type="predicted"/>
<name>A0A0A2N4N0_ALCFA</name>
<organism evidence="1 2">
    <name type="scientific">Alcaligenes faecalis</name>
    <dbReference type="NCBI Taxonomy" id="511"/>
    <lineage>
        <taxon>Bacteria</taxon>
        <taxon>Pseudomonadati</taxon>
        <taxon>Pseudomonadota</taxon>
        <taxon>Betaproteobacteria</taxon>
        <taxon>Burkholderiales</taxon>
        <taxon>Alcaligenaceae</taxon>
        <taxon>Alcaligenes</taxon>
    </lineage>
</organism>
<dbReference type="eggNOG" id="COG2309">
    <property type="taxonomic scope" value="Bacteria"/>
</dbReference>
<reference evidence="1" key="1">
    <citation type="submission" date="2022-04" db="EMBL/GenBank/DDBJ databases">
        <title>Genomic mining of Alcaligenes faecalis D334 producing ectoin and derivatives.</title>
        <authorList>
            <person name="Doan V.T."/>
            <person name="Quach N.T."/>
            <person name="Vu T.-H.-N."/>
            <person name="Phi Q.-T."/>
        </authorList>
    </citation>
    <scope>NUCLEOTIDE SEQUENCE</scope>
    <source>
        <strain evidence="1">D334</strain>
    </source>
</reference>
<dbReference type="InterPro" id="IPR052170">
    <property type="entry name" value="M29_Exopeptidase"/>
</dbReference>
<accession>A0A0M7GM26</accession>
<sequence>MLREHIEGKWIADFVEVFGLCKVQPGEMAVVLSETQSRSVLAELAELALTQMGARVCHVKLVSPRLKSNIALRSTGTSLALEGMDPIVQALAGSQFIVDCTVEGLLHSPERAALLAKGARIMMISDEHPEILERVKPSPYLQSKCDIGGKLITDASVMHISSEAGTDLTVSLAGVIGRGSAGIADKPGSFGYWPAGLCICYPSNGSVNGTLVLDSGDVNLTFKRYLESAVTLRIENDYVVAIEGKGVDADLIRSYYASWNDKDAYAVSHVGWGMAPAARWDSMAMYDKRDTNGTELRAFAGNFLFSTGANPAAGRFSDCHFDYPMRNCTVSLDGREVVSKGVLQGDLA</sequence>
<gene>
    <name evidence="1" type="ORF">MXF72_05365</name>
</gene>
<dbReference type="GeneID" id="29368296"/>
<dbReference type="RefSeq" id="WP_035272122.1">
    <property type="nucleotide sequence ID" value="NZ_CAXOKM010000011.1"/>
</dbReference>
<dbReference type="PANTHER" id="PTHR34448:SF1">
    <property type="entry name" value="BLL6088 PROTEIN"/>
    <property type="match status" value="1"/>
</dbReference>
<dbReference type="Pfam" id="PF26233">
    <property type="entry name" value="NicX"/>
    <property type="match status" value="1"/>
</dbReference>
<accession>A0A0A2N4N0</accession>
<dbReference type="AlphaFoldDB" id="A0A0A2N4N0"/>
<dbReference type="KEGG" id="afa:UZ73_03775"/>
<dbReference type="Proteomes" id="UP000830925">
    <property type="component" value="Chromosome"/>
</dbReference>
<evidence type="ECO:0000313" key="2">
    <source>
        <dbReference type="Proteomes" id="UP000830925"/>
    </source>
</evidence>
<dbReference type="InterPro" id="IPR058739">
    <property type="entry name" value="NicX"/>
</dbReference>
<dbReference type="PANTHER" id="PTHR34448">
    <property type="entry name" value="AMINOPEPTIDASE"/>
    <property type="match status" value="1"/>
</dbReference>
<dbReference type="SUPFAM" id="SSF144052">
    <property type="entry name" value="Thermophilic metalloprotease-like"/>
    <property type="match status" value="1"/>
</dbReference>
<evidence type="ECO:0000313" key="1">
    <source>
        <dbReference type="EMBL" id="UPL22511.1"/>
    </source>
</evidence>